<proteinExistence type="predicted"/>
<evidence type="ECO:0000313" key="1">
    <source>
        <dbReference type="EMBL" id="EJX00396.1"/>
    </source>
</evidence>
<protein>
    <submittedName>
        <fullName evidence="1">Glutamyl-tRNA(Gln) amidotransferase</fullName>
    </submittedName>
</protein>
<keyword evidence="1" id="KW-0808">Transferase</keyword>
<organism evidence="1">
    <name type="scientific">gut metagenome</name>
    <dbReference type="NCBI Taxonomy" id="749906"/>
    <lineage>
        <taxon>unclassified sequences</taxon>
        <taxon>metagenomes</taxon>
        <taxon>organismal metagenomes</taxon>
    </lineage>
</organism>
<dbReference type="EMBL" id="AMCI01003397">
    <property type="protein sequence ID" value="EJX00396.1"/>
    <property type="molecule type" value="Genomic_DNA"/>
</dbReference>
<dbReference type="SUPFAM" id="SSF75304">
    <property type="entry name" value="Amidase signature (AS) enzymes"/>
    <property type="match status" value="1"/>
</dbReference>
<accession>J9CJX7</accession>
<comment type="caution">
    <text evidence="1">The sequence shown here is derived from an EMBL/GenBank/DDBJ whole genome shotgun (WGS) entry which is preliminary data.</text>
</comment>
<dbReference type="Gene3D" id="3.90.1300.10">
    <property type="entry name" value="Amidase signature (AS) domain"/>
    <property type="match status" value="1"/>
</dbReference>
<name>J9CJX7_9ZZZZ</name>
<dbReference type="GO" id="GO:0016740">
    <property type="term" value="F:transferase activity"/>
    <property type="evidence" value="ECO:0007669"/>
    <property type="project" value="UniProtKB-KW"/>
</dbReference>
<dbReference type="InterPro" id="IPR036928">
    <property type="entry name" value="AS_sf"/>
</dbReference>
<reference evidence="1" key="1">
    <citation type="journal article" date="2012" name="PLoS ONE">
        <title>Gene sets for utilization of primary and secondary nutrition supplies in the distal gut of endangered iberian lynx.</title>
        <authorList>
            <person name="Alcaide M."/>
            <person name="Messina E."/>
            <person name="Richter M."/>
            <person name="Bargiela R."/>
            <person name="Peplies J."/>
            <person name="Huws S.A."/>
            <person name="Newbold C.J."/>
            <person name="Golyshin P.N."/>
            <person name="Simon M.A."/>
            <person name="Lopez G."/>
            <person name="Yakimov M.M."/>
            <person name="Ferrer M."/>
        </authorList>
    </citation>
    <scope>NUCLEOTIDE SEQUENCE</scope>
</reference>
<gene>
    <name evidence="1" type="ORF">EVA_11499</name>
</gene>
<dbReference type="AlphaFoldDB" id="J9CJX7"/>
<sequence>MAGLPGIAVPSGMHSNGRPLGFQLIGENFTEAKLLGIAAAWQRETDWHQRHPVGY</sequence>